<sequence length="231" mass="24194">MITAPADAVAAARASEALGWRAALGSHGPNRLVSPSSLAMSLAVAAEGARGASRESVDAALGLGGAHRAAAFGALREALRRYESSPETLDPDDPPADPVVHQATRIATLEHPILPAFLDRVVTYPGSSVVQLDRGGAEADLSAWVHRVTAGLIESSSVRLSPDDALVMQDAVLFGARWERPFRGGPRPLVFRAPAGGAASRESGRRCRWPTRPRRAGRRCGCATTTPSPPT</sequence>
<protein>
    <recommendedName>
        <fullName evidence="2">Serpin domain-containing protein</fullName>
    </recommendedName>
</protein>
<proteinExistence type="predicted"/>
<dbReference type="Pfam" id="PF00079">
    <property type="entry name" value="Serpin"/>
    <property type="match status" value="1"/>
</dbReference>
<dbReference type="AlphaFoldDB" id="A0A7H0H337"/>
<feature type="compositionally biased region" description="Basic residues" evidence="1">
    <location>
        <begin position="206"/>
        <end position="218"/>
    </location>
</feature>
<dbReference type="Proteomes" id="UP000516117">
    <property type="component" value="Chromosome"/>
</dbReference>
<dbReference type="EMBL" id="CP060789">
    <property type="protein sequence ID" value="QNP54953.1"/>
    <property type="molecule type" value="Genomic_DNA"/>
</dbReference>
<feature type="region of interest" description="Disordered" evidence="1">
    <location>
        <begin position="194"/>
        <end position="231"/>
    </location>
</feature>
<evidence type="ECO:0000313" key="3">
    <source>
        <dbReference type="EMBL" id="QNP54953.1"/>
    </source>
</evidence>
<dbReference type="KEGG" id="tdf:H9L22_11760"/>
<organism evidence="3 4">
    <name type="scientific">Tessaracoccus defluvii</name>
    <dbReference type="NCBI Taxonomy" id="1285901"/>
    <lineage>
        <taxon>Bacteria</taxon>
        <taxon>Bacillati</taxon>
        <taxon>Actinomycetota</taxon>
        <taxon>Actinomycetes</taxon>
        <taxon>Propionibacteriales</taxon>
        <taxon>Propionibacteriaceae</taxon>
        <taxon>Tessaracoccus</taxon>
    </lineage>
</organism>
<dbReference type="Gene3D" id="3.30.497.10">
    <property type="entry name" value="Antithrombin, subunit I, domain 2"/>
    <property type="match status" value="1"/>
</dbReference>
<feature type="compositionally biased region" description="Low complexity" evidence="1">
    <location>
        <begin position="219"/>
        <end position="231"/>
    </location>
</feature>
<dbReference type="InterPro" id="IPR023796">
    <property type="entry name" value="Serpin_dom"/>
</dbReference>
<evidence type="ECO:0000256" key="1">
    <source>
        <dbReference type="SAM" id="MobiDB-lite"/>
    </source>
</evidence>
<accession>A0A7H0H337</accession>
<dbReference type="InterPro" id="IPR042178">
    <property type="entry name" value="Serpin_sf_1"/>
</dbReference>
<dbReference type="InterPro" id="IPR036186">
    <property type="entry name" value="Serpin_sf"/>
</dbReference>
<dbReference type="SUPFAM" id="SSF56574">
    <property type="entry name" value="Serpins"/>
    <property type="match status" value="1"/>
</dbReference>
<reference evidence="3 4" key="1">
    <citation type="submission" date="2020-08" db="EMBL/GenBank/DDBJ databases">
        <title>Genome sequence of Tessaracoccus defluvii JCM 17540T.</title>
        <authorList>
            <person name="Hyun D.-W."/>
            <person name="Bae J.-W."/>
        </authorList>
    </citation>
    <scope>NUCLEOTIDE SEQUENCE [LARGE SCALE GENOMIC DNA]</scope>
    <source>
        <strain evidence="3 4">JCM 17540</strain>
    </source>
</reference>
<gene>
    <name evidence="3" type="ORF">H9L22_11760</name>
</gene>
<keyword evidence="4" id="KW-1185">Reference proteome</keyword>
<dbReference type="RefSeq" id="WP_187720089.1">
    <property type="nucleotide sequence ID" value="NZ_CP060789.1"/>
</dbReference>
<evidence type="ECO:0000259" key="2">
    <source>
        <dbReference type="Pfam" id="PF00079"/>
    </source>
</evidence>
<evidence type="ECO:0000313" key="4">
    <source>
        <dbReference type="Proteomes" id="UP000516117"/>
    </source>
</evidence>
<name>A0A7H0H337_9ACTN</name>
<feature type="domain" description="Serpin" evidence="2">
    <location>
        <begin position="28"/>
        <end position="183"/>
    </location>
</feature>